<comment type="subcellular location">
    <subcellularLocation>
        <location evidence="1">Membrane</location>
        <topology evidence="1">Multi-pass membrane protein</topology>
    </subcellularLocation>
</comment>
<evidence type="ECO:0000313" key="7">
    <source>
        <dbReference type="EMBL" id="PIL31216.1"/>
    </source>
</evidence>
<dbReference type="AlphaFoldDB" id="A0A2G8SBS2"/>
<proteinExistence type="predicted"/>
<accession>A0A2G8SBS2</accession>
<evidence type="ECO:0000256" key="5">
    <source>
        <dbReference type="SAM" id="Phobius"/>
    </source>
</evidence>
<feature type="domain" description="MARVEL" evidence="6">
    <location>
        <begin position="16"/>
        <end position="145"/>
    </location>
</feature>
<feature type="transmembrane region" description="Helical" evidence="5">
    <location>
        <begin position="54"/>
        <end position="76"/>
    </location>
</feature>
<keyword evidence="3 5" id="KW-1133">Transmembrane helix</keyword>
<feature type="transmembrane region" description="Helical" evidence="5">
    <location>
        <begin position="12"/>
        <end position="34"/>
    </location>
</feature>
<dbReference type="OrthoDB" id="2117453at2759"/>
<dbReference type="STRING" id="1077348.A0A2G8SBS2"/>
<keyword evidence="2 5" id="KW-0812">Transmembrane</keyword>
<dbReference type="Proteomes" id="UP000230002">
    <property type="component" value="Unassembled WGS sequence"/>
</dbReference>
<dbReference type="GO" id="GO:0016020">
    <property type="term" value="C:membrane"/>
    <property type="evidence" value="ECO:0007669"/>
    <property type="project" value="UniProtKB-SubCell"/>
</dbReference>
<keyword evidence="8" id="KW-1185">Reference proteome</keyword>
<organism evidence="7 8">
    <name type="scientific">Ganoderma sinense ZZ0214-1</name>
    <dbReference type="NCBI Taxonomy" id="1077348"/>
    <lineage>
        <taxon>Eukaryota</taxon>
        <taxon>Fungi</taxon>
        <taxon>Dikarya</taxon>
        <taxon>Basidiomycota</taxon>
        <taxon>Agaricomycotina</taxon>
        <taxon>Agaricomycetes</taxon>
        <taxon>Polyporales</taxon>
        <taxon>Polyporaceae</taxon>
        <taxon>Ganoderma</taxon>
    </lineage>
</organism>
<name>A0A2G8SBS2_9APHY</name>
<gene>
    <name evidence="7" type="ORF">GSI_05914</name>
</gene>
<feature type="transmembrane region" description="Helical" evidence="5">
    <location>
        <begin position="131"/>
        <end position="152"/>
    </location>
</feature>
<feature type="transmembrane region" description="Helical" evidence="5">
    <location>
        <begin position="88"/>
        <end position="111"/>
    </location>
</feature>
<evidence type="ECO:0000256" key="1">
    <source>
        <dbReference type="ARBA" id="ARBA00004141"/>
    </source>
</evidence>
<reference evidence="7 8" key="1">
    <citation type="journal article" date="2015" name="Sci. Rep.">
        <title>Chromosome-level genome map provides insights into diverse defense mechanisms in the medicinal fungus Ganoderma sinense.</title>
        <authorList>
            <person name="Zhu Y."/>
            <person name="Xu J."/>
            <person name="Sun C."/>
            <person name="Zhou S."/>
            <person name="Xu H."/>
            <person name="Nelson D.R."/>
            <person name="Qian J."/>
            <person name="Song J."/>
            <person name="Luo H."/>
            <person name="Xiang L."/>
            <person name="Li Y."/>
            <person name="Xu Z."/>
            <person name="Ji A."/>
            <person name="Wang L."/>
            <person name="Lu S."/>
            <person name="Hayward A."/>
            <person name="Sun W."/>
            <person name="Li X."/>
            <person name="Schwartz D.C."/>
            <person name="Wang Y."/>
            <person name="Chen S."/>
        </authorList>
    </citation>
    <scope>NUCLEOTIDE SEQUENCE [LARGE SCALE GENOMIC DNA]</scope>
    <source>
        <strain evidence="7 8">ZZ0214-1</strain>
    </source>
</reference>
<protein>
    <recommendedName>
        <fullName evidence="6">MARVEL domain-containing protein</fullName>
    </recommendedName>
</protein>
<evidence type="ECO:0000259" key="6">
    <source>
        <dbReference type="Pfam" id="PF01284"/>
    </source>
</evidence>
<evidence type="ECO:0000256" key="3">
    <source>
        <dbReference type="ARBA" id="ARBA00022989"/>
    </source>
</evidence>
<dbReference type="EMBL" id="AYKW01000012">
    <property type="protein sequence ID" value="PIL31216.1"/>
    <property type="molecule type" value="Genomic_DNA"/>
</dbReference>
<dbReference type="Pfam" id="PF01284">
    <property type="entry name" value="MARVEL"/>
    <property type="match status" value="1"/>
</dbReference>
<evidence type="ECO:0000256" key="2">
    <source>
        <dbReference type="ARBA" id="ARBA00022692"/>
    </source>
</evidence>
<comment type="caution">
    <text evidence="7">The sequence shown here is derived from an EMBL/GenBank/DDBJ whole genome shotgun (WGS) entry which is preliminary data.</text>
</comment>
<dbReference type="InterPro" id="IPR008253">
    <property type="entry name" value="Marvel"/>
</dbReference>
<sequence>MPDWDKWVRRGHPIVFLCLIIFSIIETSISAWLTSRYDTRHDFLSTSVRDKVEFLLFASVWTLFFSLIYFCLFLYSPETGFMTSVLSHGIFIFLTWVFWLSGAAALSAALGGRLNCSHHFVYCGQLNALEAFAWILWVISTFALVVVFLRGIAASRRGEGAKGPLVG</sequence>
<evidence type="ECO:0000256" key="4">
    <source>
        <dbReference type="ARBA" id="ARBA00023136"/>
    </source>
</evidence>
<keyword evidence="4 5" id="KW-0472">Membrane</keyword>
<evidence type="ECO:0000313" key="8">
    <source>
        <dbReference type="Proteomes" id="UP000230002"/>
    </source>
</evidence>